<proteinExistence type="predicted"/>
<accession>A0A6B2QXY6</accession>
<dbReference type="AlphaFoldDB" id="A0A6B2QXY6"/>
<dbReference type="RefSeq" id="WP_163651496.1">
    <property type="nucleotide sequence ID" value="NZ_JAAGRN010000002.1"/>
</dbReference>
<comment type="caution">
    <text evidence="1">The sequence shown here is derived from an EMBL/GenBank/DDBJ whole genome shotgun (WGS) entry which is preliminary data.</text>
</comment>
<name>A0A6B2QXY6_9BURK</name>
<dbReference type="EMBL" id="JAAGRN010000002">
    <property type="protein sequence ID" value="NDY82174.1"/>
    <property type="molecule type" value="Genomic_DNA"/>
</dbReference>
<reference evidence="1" key="1">
    <citation type="submission" date="2020-02" db="EMBL/GenBank/DDBJ databases">
        <authorList>
            <person name="Chen W.-M."/>
        </authorList>
    </citation>
    <scope>NUCLEOTIDE SEQUENCE</scope>
    <source>
        <strain evidence="1">NBD-18</strain>
    </source>
</reference>
<gene>
    <name evidence="1" type="ORF">G3I67_02910</name>
</gene>
<sequence>MKLIEVINKDIKRSRTLKAGKTYVIQGEVRVAKSVKLTVQDKVTILIVNGVNKKSSIWRSALIFEQGSSLIAQRMYVKACNSEYKPVKCADNGGLWFLGNFNDASKDGVSVKVNRKNPLSSFNAKMVATYYLGRFDPTQIADATQNDDGEADVDDDIDGFSVLGVGKNEWNISEVRCYYSADDAFDVTNSHIRLDRLEIKLPVEDGMNISSSRVEIHKSLSIDLRKTKVMDRDLFDFETDDGGSFVELYRRCWVRLNGVFGDQVVLSSKDMPKPVTRDDNERFYSFSGQLKSAALVYSIDED</sequence>
<evidence type="ECO:0000313" key="1">
    <source>
        <dbReference type="EMBL" id="NDY82174.1"/>
    </source>
</evidence>
<protein>
    <submittedName>
        <fullName evidence="1">Uncharacterized protein</fullName>
    </submittedName>
</protein>
<organism evidence="1">
    <name type="scientific">Sheuella amnicola</name>
    <dbReference type="NCBI Taxonomy" id="2707330"/>
    <lineage>
        <taxon>Bacteria</taxon>
        <taxon>Pseudomonadati</taxon>
        <taxon>Pseudomonadota</taxon>
        <taxon>Betaproteobacteria</taxon>
        <taxon>Burkholderiales</taxon>
        <taxon>Alcaligenaceae</taxon>
        <taxon>Sheuella</taxon>
    </lineage>
</organism>